<evidence type="ECO:0000256" key="1">
    <source>
        <dbReference type="ARBA" id="ARBA00023027"/>
    </source>
</evidence>
<dbReference type="PROSITE" id="PS50104">
    <property type="entry name" value="TIR"/>
    <property type="match status" value="1"/>
</dbReference>
<reference evidence="3" key="1">
    <citation type="submission" date="2023-07" db="EMBL/GenBank/DDBJ databases">
        <title>draft genome sequence of fig (Ficus carica).</title>
        <authorList>
            <person name="Takahashi T."/>
            <person name="Nishimura K."/>
        </authorList>
    </citation>
    <scope>NUCLEOTIDE SEQUENCE</scope>
</reference>
<accession>A0AA88J9D4</accession>
<evidence type="ECO:0000259" key="2">
    <source>
        <dbReference type="PROSITE" id="PS50104"/>
    </source>
</evidence>
<evidence type="ECO:0000313" key="3">
    <source>
        <dbReference type="EMBL" id="GMN64521.1"/>
    </source>
</evidence>
<protein>
    <recommendedName>
        <fullName evidence="2">TIR domain-containing protein</fullName>
    </recommendedName>
</protein>
<dbReference type="GO" id="GO:0007165">
    <property type="term" value="P:signal transduction"/>
    <property type="evidence" value="ECO:0007669"/>
    <property type="project" value="InterPro"/>
</dbReference>
<dbReference type="SUPFAM" id="SSF52200">
    <property type="entry name" value="Toll/Interleukin receptor TIR domain"/>
    <property type="match status" value="1"/>
</dbReference>
<feature type="domain" description="TIR" evidence="2">
    <location>
        <begin position="8"/>
        <end position="160"/>
    </location>
</feature>
<dbReference type="Gene3D" id="3.40.50.10140">
    <property type="entry name" value="Toll/interleukin-1 receptor homology (TIR) domain"/>
    <property type="match status" value="1"/>
</dbReference>
<dbReference type="Pfam" id="PF01582">
    <property type="entry name" value="TIR"/>
    <property type="match status" value="1"/>
</dbReference>
<organism evidence="3 4">
    <name type="scientific">Ficus carica</name>
    <name type="common">Common fig</name>
    <dbReference type="NCBI Taxonomy" id="3494"/>
    <lineage>
        <taxon>Eukaryota</taxon>
        <taxon>Viridiplantae</taxon>
        <taxon>Streptophyta</taxon>
        <taxon>Embryophyta</taxon>
        <taxon>Tracheophyta</taxon>
        <taxon>Spermatophyta</taxon>
        <taxon>Magnoliopsida</taxon>
        <taxon>eudicotyledons</taxon>
        <taxon>Gunneridae</taxon>
        <taxon>Pentapetalae</taxon>
        <taxon>rosids</taxon>
        <taxon>fabids</taxon>
        <taxon>Rosales</taxon>
        <taxon>Moraceae</taxon>
        <taxon>Ficeae</taxon>
        <taxon>Ficus</taxon>
    </lineage>
</organism>
<keyword evidence="1" id="KW-0520">NAD</keyword>
<dbReference type="EMBL" id="BTGU01000184">
    <property type="protein sequence ID" value="GMN64521.1"/>
    <property type="molecule type" value="Genomic_DNA"/>
</dbReference>
<comment type="caution">
    <text evidence="3">The sequence shown here is derived from an EMBL/GenBank/DDBJ whole genome shotgun (WGS) entry which is preliminary data.</text>
</comment>
<gene>
    <name evidence="3" type="ORF">TIFTF001_033588</name>
</gene>
<dbReference type="InterPro" id="IPR035897">
    <property type="entry name" value="Toll_tir_struct_dom_sf"/>
</dbReference>
<sequence length="160" mass="18794">MEEEGKKYENDVFLSFSGEDTRKNFTEDLYQDLMKNGIKTFIDDYDLGRGKEIAKDLFKGIGESKSAIVVFSEKYVFSSWCLDELVRIDQCREENGLIVFPVFCDVDRSHLINQEGKVKDAFDKYEETFKDKAQTVKQWREALTRIANIDGRHLKDYRYV</sequence>
<evidence type="ECO:0000313" key="4">
    <source>
        <dbReference type="Proteomes" id="UP001187192"/>
    </source>
</evidence>
<dbReference type="AlphaFoldDB" id="A0AA88J9D4"/>
<dbReference type="InterPro" id="IPR000157">
    <property type="entry name" value="TIR_dom"/>
</dbReference>
<dbReference type="Proteomes" id="UP001187192">
    <property type="component" value="Unassembled WGS sequence"/>
</dbReference>
<proteinExistence type="predicted"/>
<keyword evidence="4" id="KW-1185">Reference proteome</keyword>
<name>A0AA88J9D4_FICCA</name>
<dbReference type="SMART" id="SM00255">
    <property type="entry name" value="TIR"/>
    <property type="match status" value="1"/>
</dbReference>
<dbReference type="PANTHER" id="PTHR32009">
    <property type="entry name" value="TMV RESISTANCE PROTEIN N-LIKE"/>
    <property type="match status" value="1"/>
</dbReference>
<dbReference type="FunFam" id="3.40.50.10140:FF:000007">
    <property type="entry name" value="Disease resistance protein (TIR-NBS-LRR class)"/>
    <property type="match status" value="1"/>
</dbReference>
<dbReference type="PANTHER" id="PTHR32009:SF121">
    <property type="entry name" value="SIMILAR TO PART OF DISEASE RESISTANCE PROTEIN-RELATED"/>
    <property type="match status" value="1"/>
</dbReference>